<dbReference type="RefSeq" id="WP_104379154.1">
    <property type="nucleotide sequence ID" value="NZ_PSZC01000038.1"/>
</dbReference>
<sequence length="351" mass="38096">MTDALVRSAGDFLVDVAQRMAPNCAADALRTVLRSACAGRLNARGPDGKRASQLTSTGMPFEISLTGGRGARTPAVRYGTEIIPPGRGNSARFIAQSAAIAELAAWLPVADKSVVETVDTFLEAIYPLDLRQSARKPLWTWLGVVHHVALPDQLAGLKVYGTPNASPGAFERLCRAWPGFEGLFTLPNDEKYFAPIFVAIEIDGQGEVSQKVYLRPRSRDIALPMKLVRCFGDPAWEVLTELVECGVDAAGLHKNDFITCRARRGERTTFTLSFYPRRGENLDELASELAARHHGTLDAIDAMTHAAKATHAALTFSVLGLGFSPEFGIDKYTVYGTPAWGLPERGMRLPA</sequence>
<evidence type="ECO:0000313" key="1">
    <source>
        <dbReference type="EMBL" id="PPJ32357.1"/>
    </source>
</evidence>
<reference evidence="1 2" key="1">
    <citation type="submission" date="2018-02" db="EMBL/GenBank/DDBJ databases">
        <title>8 Nocardia nova and 1 Nocardia cyriacigeorgica strain used for evolution to TMP-SMX.</title>
        <authorList>
            <person name="Mehta H."/>
            <person name="Weng J."/>
            <person name="Shamoo Y."/>
        </authorList>
    </citation>
    <scope>NUCLEOTIDE SEQUENCE [LARGE SCALE GENOMIC DNA]</scope>
    <source>
        <strain evidence="1 2">MDA3139</strain>
    </source>
</reference>
<dbReference type="OrthoDB" id="4566533at2"/>
<accession>A0A2S6AEA5</accession>
<evidence type="ECO:0008006" key="3">
    <source>
        <dbReference type="Google" id="ProtNLM"/>
    </source>
</evidence>
<comment type="caution">
    <text evidence="1">The sequence shown here is derived from an EMBL/GenBank/DDBJ whole genome shotgun (WGS) entry which is preliminary data.</text>
</comment>
<dbReference type="Proteomes" id="UP000239874">
    <property type="component" value="Unassembled WGS sequence"/>
</dbReference>
<dbReference type="EMBL" id="PSZC01000038">
    <property type="protein sequence ID" value="PPJ32357.1"/>
    <property type="molecule type" value="Genomic_DNA"/>
</dbReference>
<proteinExistence type="predicted"/>
<gene>
    <name evidence="1" type="ORF">C5E45_32505</name>
</gene>
<name>A0A2S6AEA5_9NOCA</name>
<organism evidence="1 2">
    <name type="scientific">Nocardia nova</name>
    <dbReference type="NCBI Taxonomy" id="37330"/>
    <lineage>
        <taxon>Bacteria</taxon>
        <taxon>Bacillati</taxon>
        <taxon>Actinomycetota</taxon>
        <taxon>Actinomycetes</taxon>
        <taxon>Mycobacteriales</taxon>
        <taxon>Nocardiaceae</taxon>
        <taxon>Nocardia</taxon>
    </lineage>
</organism>
<evidence type="ECO:0000313" key="2">
    <source>
        <dbReference type="Proteomes" id="UP000239874"/>
    </source>
</evidence>
<protein>
    <recommendedName>
        <fullName evidence="3">Prenyltransferase</fullName>
    </recommendedName>
</protein>
<dbReference type="AlphaFoldDB" id="A0A2S6AEA5"/>